<dbReference type="GO" id="GO:0016491">
    <property type="term" value="F:oxidoreductase activity"/>
    <property type="evidence" value="ECO:0007669"/>
    <property type="project" value="UniProtKB-KW"/>
</dbReference>
<evidence type="ECO:0000256" key="3">
    <source>
        <dbReference type="ARBA" id="ARBA00023027"/>
    </source>
</evidence>
<protein>
    <submittedName>
        <fullName evidence="6">Gfo/Idh/MocA family oxidoreductase</fullName>
    </submittedName>
</protein>
<proteinExistence type="inferred from homology"/>
<dbReference type="PANTHER" id="PTHR43708:SF5">
    <property type="entry name" value="CONSERVED EXPRESSED OXIDOREDUCTASE (EUROFUNG)-RELATED"/>
    <property type="match status" value="1"/>
</dbReference>
<dbReference type="InterPro" id="IPR036291">
    <property type="entry name" value="NAD(P)-bd_dom_sf"/>
</dbReference>
<evidence type="ECO:0000259" key="4">
    <source>
        <dbReference type="Pfam" id="PF01408"/>
    </source>
</evidence>
<keyword evidence="7" id="KW-1185">Reference proteome</keyword>
<dbReference type="InterPro" id="IPR000683">
    <property type="entry name" value="Gfo/Idh/MocA-like_OxRdtase_N"/>
</dbReference>
<gene>
    <name evidence="6" type="ORF">NL394_02875</name>
</gene>
<sequence length="347" mass="36959">MGAAIIAPIRTAVVGFGVSGKVFHAPLIAADPAYSLDVIVTADPRRAAEAARLYPEARIVGTSEELFALSGQLDLMVLGTPPLTHMELGATAIAHGLNLVVDKPFVTTAAHGEELLARASDAGVQLTVFQNRRWDADFLTLRKLLDEGALGEVRTFESRFEWWRPEGFGNWRDSATLAEGGGILHDLGAHVIDQAIQLFGPVAESYGETANHGPHPEAADTEAFVSLRHESGIRSRLWMNGMAAQVGPRFHVLGSKAGYTKWGLDGQEPALAAGVTPSDPSYGSEPQESWGLLGVDGSAAPVPPEKGSYPRFYSELAAALRGRGPLPVQAAEALETLRVIESIHAYA</sequence>
<dbReference type="SUPFAM" id="SSF51735">
    <property type="entry name" value="NAD(P)-binding Rossmann-fold domains"/>
    <property type="match status" value="1"/>
</dbReference>
<dbReference type="Pfam" id="PF01408">
    <property type="entry name" value="GFO_IDH_MocA"/>
    <property type="match status" value="1"/>
</dbReference>
<dbReference type="RefSeq" id="WP_069696293.1">
    <property type="nucleotide sequence ID" value="NZ_CP014574.1"/>
</dbReference>
<feature type="domain" description="GFO/IDH/MocA-like oxidoreductase" evidence="5">
    <location>
        <begin position="138"/>
        <end position="259"/>
    </location>
</feature>
<dbReference type="PANTHER" id="PTHR43708">
    <property type="entry name" value="CONSERVED EXPRESSED OXIDOREDUCTASE (EUROFUNG)"/>
    <property type="match status" value="1"/>
</dbReference>
<accession>A0AAX3EM89</accession>
<evidence type="ECO:0000256" key="2">
    <source>
        <dbReference type="ARBA" id="ARBA00023002"/>
    </source>
</evidence>
<dbReference type="InterPro" id="IPR055170">
    <property type="entry name" value="GFO_IDH_MocA-like_dom"/>
</dbReference>
<dbReference type="GO" id="GO:0000166">
    <property type="term" value="F:nucleotide binding"/>
    <property type="evidence" value="ECO:0007669"/>
    <property type="project" value="InterPro"/>
</dbReference>
<dbReference type="Pfam" id="PF22725">
    <property type="entry name" value="GFO_IDH_MocA_C3"/>
    <property type="match status" value="1"/>
</dbReference>
<dbReference type="SUPFAM" id="SSF55347">
    <property type="entry name" value="Glyceraldehyde-3-phosphate dehydrogenase-like, C-terminal domain"/>
    <property type="match status" value="1"/>
</dbReference>
<reference evidence="6" key="1">
    <citation type="submission" date="2022-07" db="EMBL/GenBank/DDBJ databases">
        <authorList>
            <person name="Wu T."/>
        </authorList>
    </citation>
    <scope>NUCLEOTIDE SEQUENCE</scope>
    <source>
        <strain evidence="6">SD-1</strain>
    </source>
</reference>
<name>A0AAX3EM89_PAEUR</name>
<evidence type="ECO:0000313" key="6">
    <source>
        <dbReference type="EMBL" id="UYV98197.1"/>
    </source>
</evidence>
<keyword evidence="2" id="KW-0560">Oxidoreductase</keyword>
<dbReference type="GeneID" id="79882326"/>
<evidence type="ECO:0000259" key="5">
    <source>
        <dbReference type="Pfam" id="PF22725"/>
    </source>
</evidence>
<dbReference type="Gene3D" id="3.30.360.10">
    <property type="entry name" value="Dihydrodipicolinate Reductase, domain 2"/>
    <property type="match status" value="1"/>
</dbReference>
<keyword evidence="3" id="KW-0520">NAD</keyword>
<evidence type="ECO:0000313" key="7">
    <source>
        <dbReference type="Proteomes" id="UP001163293"/>
    </source>
</evidence>
<dbReference type="InterPro" id="IPR051317">
    <property type="entry name" value="Gfo/Idh/MocA_oxidoreduct"/>
</dbReference>
<comment type="similarity">
    <text evidence="1">Belongs to the Gfo/Idh/MocA family.</text>
</comment>
<feature type="domain" description="Gfo/Idh/MocA-like oxidoreductase N-terminal" evidence="4">
    <location>
        <begin position="9"/>
        <end position="128"/>
    </location>
</feature>
<organism evidence="6 7">
    <name type="scientific">Paenarthrobacter ureafaciens</name>
    <dbReference type="NCBI Taxonomy" id="37931"/>
    <lineage>
        <taxon>Bacteria</taxon>
        <taxon>Bacillati</taxon>
        <taxon>Actinomycetota</taxon>
        <taxon>Actinomycetes</taxon>
        <taxon>Micrococcales</taxon>
        <taxon>Micrococcaceae</taxon>
        <taxon>Paenarthrobacter</taxon>
    </lineage>
</organism>
<dbReference type="Proteomes" id="UP001163293">
    <property type="component" value="Chromosome"/>
</dbReference>
<dbReference type="AlphaFoldDB" id="A0AAX3EM89"/>
<dbReference type="EMBL" id="CP101185">
    <property type="protein sequence ID" value="UYV98197.1"/>
    <property type="molecule type" value="Genomic_DNA"/>
</dbReference>
<evidence type="ECO:0000256" key="1">
    <source>
        <dbReference type="ARBA" id="ARBA00010928"/>
    </source>
</evidence>
<dbReference type="Gene3D" id="3.40.50.720">
    <property type="entry name" value="NAD(P)-binding Rossmann-like Domain"/>
    <property type="match status" value="1"/>
</dbReference>